<comment type="caution">
    <text evidence="1">The sequence shown here is derived from an EMBL/GenBank/DDBJ whole genome shotgun (WGS) entry which is preliminary data.</text>
</comment>
<proteinExistence type="predicted"/>
<gene>
    <name evidence="1" type="ORF">AVEN_23009_1</name>
</gene>
<protein>
    <submittedName>
        <fullName evidence="1">Uncharacterized protein</fullName>
    </submittedName>
</protein>
<keyword evidence="2" id="KW-1185">Reference proteome</keyword>
<reference evidence="1 2" key="1">
    <citation type="journal article" date="2019" name="Sci. Rep.">
        <title>Orb-weaving spider Araneus ventricosus genome elucidates the spidroin gene catalogue.</title>
        <authorList>
            <person name="Kono N."/>
            <person name="Nakamura H."/>
            <person name="Ohtoshi R."/>
            <person name="Moran D.A.P."/>
            <person name="Shinohara A."/>
            <person name="Yoshida Y."/>
            <person name="Fujiwara M."/>
            <person name="Mori M."/>
            <person name="Tomita M."/>
            <person name="Arakawa K."/>
        </authorList>
    </citation>
    <scope>NUCLEOTIDE SEQUENCE [LARGE SCALE GENOMIC DNA]</scope>
</reference>
<dbReference type="EMBL" id="BGPR01028691">
    <property type="protein sequence ID" value="GBO00003.1"/>
    <property type="molecule type" value="Genomic_DNA"/>
</dbReference>
<name>A0A4Y2TH95_ARAVE</name>
<evidence type="ECO:0000313" key="2">
    <source>
        <dbReference type="Proteomes" id="UP000499080"/>
    </source>
</evidence>
<organism evidence="1 2">
    <name type="scientific">Araneus ventricosus</name>
    <name type="common">Orbweaver spider</name>
    <name type="synonym">Epeira ventricosa</name>
    <dbReference type="NCBI Taxonomy" id="182803"/>
    <lineage>
        <taxon>Eukaryota</taxon>
        <taxon>Metazoa</taxon>
        <taxon>Ecdysozoa</taxon>
        <taxon>Arthropoda</taxon>
        <taxon>Chelicerata</taxon>
        <taxon>Arachnida</taxon>
        <taxon>Araneae</taxon>
        <taxon>Araneomorphae</taxon>
        <taxon>Entelegynae</taxon>
        <taxon>Araneoidea</taxon>
        <taxon>Araneidae</taxon>
        <taxon>Araneus</taxon>
    </lineage>
</organism>
<accession>A0A4Y2TH95</accession>
<dbReference type="Proteomes" id="UP000499080">
    <property type="component" value="Unassembled WGS sequence"/>
</dbReference>
<sequence>MFRRRVAWPNLESLEVRSCGLWAVKFEQTRRSYGACLCKYLGSSRVNGCTDAVCPLPFPLMCELFTAIAPETTDALASPRATSILPVRTTGNNANRGRNAGKDRP</sequence>
<dbReference type="AlphaFoldDB" id="A0A4Y2TH95"/>
<evidence type="ECO:0000313" key="1">
    <source>
        <dbReference type="EMBL" id="GBO00003.1"/>
    </source>
</evidence>